<dbReference type="PANTHER" id="PTHR30588:SF0">
    <property type="entry name" value="BRANCHED-CHAIN AMINO ACID PERMEASE BRNQ"/>
    <property type="match status" value="1"/>
</dbReference>
<keyword evidence="6 9" id="KW-0029">Amino-acid transport</keyword>
<dbReference type="GO" id="GO:0015190">
    <property type="term" value="F:L-leucine transmembrane transporter activity"/>
    <property type="evidence" value="ECO:0007669"/>
    <property type="project" value="TreeGrafter"/>
</dbReference>
<evidence type="ECO:0000256" key="2">
    <source>
        <dbReference type="ARBA" id="ARBA00008540"/>
    </source>
</evidence>
<keyword evidence="11" id="KW-1185">Reference proteome</keyword>
<keyword evidence="4" id="KW-1003">Cell membrane</keyword>
<name>A0A511ZK45_9BACI</name>
<feature type="transmembrane region" description="Helical" evidence="9">
    <location>
        <begin position="81"/>
        <end position="100"/>
    </location>
</feature>
<dbReference type="OrthoDB" id="9783920at2"/>
<feature type="transmembrane region" description="Helical" evidence="9">
    <location>
        <begin position="7"/>
        <end position="29"/>
    </location>
</feature>
<feature type="transmembrane region" description="Helical" evidence="9">
    <location>
        <begin position="343"/>
        <end position="361"/>
    </location>
</feature>
<evidence type="ECO:0000256" key="6">
    <source>
        <dbReference type="ARBA" id="ARBA00022970"/>
    </source>
</evidence>
<proteinExistence type="inferred from homology"/>
<feature type="transmembrane region" description="Helical" evidence="9">
    <location>
        <begin position="120"/>
        <end position="141"/>
    </location>
</feature>
<dbReference type="NCBIfam" id="TIGR00796">
    <property type="entry name" value="livcs"/>
    <property type="match status" value="1"/>
</dbReference>
<feature type="transmembrane region" description="Helical" evidence="9">
    <location>
        <begin position="316"/>
        <end position="337"/>
    </location>
</feature>
<dbReference type="PANTHER" id="PTHR30588">
    <property type="entry name" value="BRANCHED-CHAIN AMINO ACID TRANSPORT SYSTEM 2 CARRIER PROTEIN"/>
    <property type="match status" value="1"/>
</dbReference>
<evidence type="ECO:0000256" key="4">
    <source>
        <dbReference type="ARBA" id="ARBA00022475"/>
    </source>
</evidence>
<dbReference type="RefSeq" id="WP_147210788.1">
    <property type="nucleotide sequence ID" value="NZ_BJYM01000010.1"/>
</dbReference>
<feature type="transmembrane region" description="Helical" evidence="9">
    <location>
        <begin position="41"/>
        <end position="60"/>
    </location>
</feature>
<feature type="transmembrane region" description="Helical" evidence="9">
    <location>
        <begin position="153"/>
        <end position="171"/>
    </location>
</feature>
<feature type="transmembrane region" description="Helical" evidence="9">
    <location>
        <begin position="202"/>
        <end position="222"/>
    </location>
</feature>
<keyword evidence="7 9" id="KW-1133">Transmembrane helix</keyword>
<keyword evidence="8 9" id="KW-0472">Membrane</keyword>
<dbReference type="Proteomes" id="UP000321558">
    <property type="component" value="Unassembled WGS sequence"/>
</dbReference>
<sequence length="445" mass="47454">MNTKLRIGNYLAIAFMLFALFFGAGNLIFPAQLGQLSGDNLTPAIIGFLATGVGLPFLGIMAMGFSGKNNLQELASRVHPIYGLAFTALLYLTIGPFFAAPRTGTVAYEVGIAPYVSDGAHSTVLLIFTGVFFLITLLFSLFPSKIVDNIGKFLAPALVILLLVLLAVAFFNPMGSIQSPDETYQSAAFFTGFIEGYNTMDALAALVFGIIIINVIKGFGITNNNQILSAVTKIGLTSTALLAIIYVGISYLGATSVTELGVFDNGGPVLSGAASHYFGTFGAILLAAIIILACLTTAIGLVTANAEYFHSLIPAIGYKPFVFFFSILTFVVANFGLENIISYSVPVLMFLYPLAMVLVLLTFVSPIFNHSRLVYIPTIAVTFLFSIIDGLVALYGSLELELPEWLDVLVETLGDVLPLYAEGLGWLIPAAVVAVIMIIIAKVKD</sequence>
<comment type="function">
    <text evidence="9">Component of the transport system for branched-chain amino acids.</text>
</comment>
<dbReference type="InterPro" id="IPR004685">
    <property type="entry name" value="Brnchd-chn_aa_trnsp_Livcs"/>
</dbReference>
<feature type="transmembrane region" description="Helical" evidence="9">
    <location>
        <begin position="373"/>
        <end position="397"/>
    </location>
</feature>
<comment type="subcellular location">
    <subcellularLocation>
        <location evidence="1 9">Cell membrane</location>
        <topology evidence="1 9">Multi-pass membrane protein</topology>
    </subcellularLocation>
</comment>
<comment type="caution">
    <text evidence="10">The sequence shown here is derived from an EMBL/GenBank/DDBJ whole genome shotgun (WGS) entry which is preliminary data.</text>
</comment>
<reference evidence="10 11" key="1">
    <citation type="submission" date="2019-07" db="EMBL/GenBank/DDBJ databases">
        <title>Whole genome shotgun sequence of Oceanobacillus sojae NBRC 105379.</title>
        <authorList>
            <person name="Hosoyama A."/>
            <person name="Uohara A."/>
            <person name="Ohji S."/>
            <person name="Ichikawa N."/>
        </authorList>
    </citation>
    <scope>NUCLEOTIDE SEQUENCE [LARGE SCALE GENOMIC DNA]</scope>
    <source>
        <strain evidence="10 11">NBRC 105379</strain>
    </source>
</reference>
<dbReference type="Pfam" id="PF05525">
    <property type="entry name" value="Branch_AA_trans"/>
    <property type="match status" value="1"/>
</dbReference>
<evidence type="ECO:0000256" key="5">
    <source>
        <dbReference type="ARBA" id="ARBA00022692"/>
    </source>
</evidence>
<dbReference type="GO" id="GO:0015820">
    <property type="term" value="P:L-leucine transport"/>
    <property type="evidence" value="ECO:0007669"/>
    <property type="project" value="TreeGrafter"/>
</dbReference>
<dbReference type="GO" id="GO:0015188">
    <property type="term" value="F:L-isoleucine transmembrane transporter activity"/>
    <property type="evidence" value="ECO:0007669"/>
    <property type="project" value="TreeGrafter"/>
</dbReference>
<evidence type="ECO:0000313" key="11">
    <source>
        <dbReference type="Proteomes" id="UP000321558"/>
    </source>
</evidence>
<dbReference type="AlphaFoldDB" id="A0A511ZK45"/>
<protein>
    <recommendedName>
        <fullName evidence="9">Branched-chain amino acid transport system carrier protein</fullName>
    </recommendedName>
</protein>
<evidence type="ECO:0000256" key="7">
    <source>
        <dbReference type="ARBA" id="ARBA00022989"/>
    </source>
</evidence>
<evidence type="ECO:0000256" key="3">
    <source>
        <dbReference type="ARBA" id="ARBA00022448"/>
    </source>
</evidence>
<feature type="transmembrane region" description="Helical" evidence="9">
    <location>
        <begin position="234"/>
        <end position="254"/>
    </location>
</feature>
<evidence type="ECO:0000256" key="1">
    <source>
        <dbReference type="ARBA" id="ARBA00004651"/>
    </source>
</evidence>
<comment type="similarity">
    <text evidence="2 9">Belongs to the branched chain amino acid transporter family.</text>
</comment>
<keyword evidence="3 9" id="KW-0813">Transport</keyword>
<evidence type="ECO:0000313" key="10">
    <source>
        <dbReference type="EMBL" id="GEN87832.1"/>
    </source>
</evidence>
<evidence type="ECO:0000256" key="8">
    <source>
        <dbReference type="ARBA" id="ARBA00023136"/>
    </source>
</evidence>
<dbReference type="GO" id="GO:0005886">
    <property type="term" value="C:plasma membrane"/>
    <property type="evidence" value="ECO:0007669"/>
    <property type="project" value="UniProtKB-SubCell"/>
</dbReference>
<keyword evidence="5 9" id="KW-0812">Transmembrane</keyword>
<accession>A0A511ZK45</accession>
<organism evidence="10 11">
    <name type="scientific">Oceanobacillus sojae</name>
    <dbReference type="NCBI Taxonomy" id="582851"/>
    <lineage>
        <taxon>Bacteria</taxon>
        <taxon>Bacillati</taxon>
        <taxon>Bacillota</taxon>
        <taxon>Bacilli</taxon>
        <taxon>Bacillales</taxon>
        <taxon>Bacillaceae</taxon>
        <taxon>Oceanobacillus</taxon>
    </lineage>
</organism>
<feature type="transmembrane region" description="Helical" evidence="9">
    <location>
        <begin position="417"/>
        <end position="441"/>
    </location>
</feature>
<dbReference type="GO" id="GO:0005304">
    <property type="term" value="F:L-valine transmembrane transporter activity"/>
    <property type="evidence" value="ECO:0007669"/>
    <property type="project" value="TreeGrafter"/>
</dbReference>
<dbReference type="GO" id="GO:0015818">
    <property type="term" value="P:isoleucine transport"/>
    <property type="evidence" value="ECO:0007669"/>
    <property type="project" value="TreeGrafter"/>
</dbReference>
<gene>
    <name evidence="10" type="primary">brnQ</name>
    <name evidence="10" type="ORF">OSO01_25710</name>
</gene>
<feature type="transmembrane region" description="Helical" evidence="9">
    <location>
        <begin position="274"/>
        <end position="304"/>
    </location>
</feature>
<evidence type="ECO:0000256" key="9">
    <source>
        <dbReference type="RuleBase" id="RU362122"/>
    </source>
</evidence>
<dbReference type="EMBL" id="BJYM01000010">
    <property type="protein sequence ID" value="GEN87832.1"/>
    <property type="molecule type" value="Genomic_DNA"/>
</dbReference>